<dbReference type="EMBL" id="CP108223">
    <property type="protein sequence ID" value="WTT23902.1"/>
    <property type="molecule type" value="Genomic_DNA"/>
</dbReference>
<accession>A0AAU2AGW3</accession>
<reference evidence="2" key="1">
    <citation type="submission" date="2022-10" db="EMBL/GenBank/DDBJ databases">
        <title>The complete genomes of actinobacterial strains from the NBC collection.</title>
        <authorList>
            <person name="Joergensen T.S."/>
            <person name="Alvarez Arevalo M."/>
            <person name="Sterndorff E.B."/>
            <person name="Faurdal D."/>
            <person name="Vuksanovic O."/>
            <person name="Mourched A.-S."/>
            <person name="Charusanti P."/>
            <person name="Shaw S."/>
            <person name="Blin K."/>
            <person name="Weber T."/>
        </authorList>
    </citation>
    <scope>NUCLEOTIDE SEQUENCE</scope>
    <source>
        <strain evidence="2">NBC_00093</strain>
    </source>
</reference>
<evidence type="ECO:0000256" key="1">
    <source>
        <dbReference type="SAM" id="MobiDB-lite"/>
    </source>
</evidence>
<name>A0AAU2AGW3_9ACTN</name>
<feature type="compositionally biased region" description="Low complexity" evidence="1">
    <location>
        <begin position="36"/>
        <end position="45"/>
    </location>
</feature>
<protein>
    <submittedName>
        <fullName evidence="2">Uncharacterized protein</fullName>
    </submittedName>
</protein>
<dbReference type="AlphaFoldDB" id="A0AAU2AGW3"/>
<gene>
    <name evidence="2" type="ORF">OHA22_51095</name>
</gene>
<evidence type="ECO:0000313" key="2">
    <source>
        <dbReference type="EMBL" id="WTT23902.1"/>
    </source>
</evidence>
<proteinExistence type="predicted"/>
<feature type="region of interest" description="Disordered" evidence="1">
    <location>
        <begin position="27"/>
        <end position="51"/>
    </location>
</feature>
<sequence>MTDRIVGALTSAPVPVLIEHQVREDNHRGFEPEPDTAPTTPAPAAGGVLWR</sequence>
<organism evidence="2">
    <name type="scientific">Streptomyces sp. NBC_00093</name>
    <dbReference type="NCBI Taxonomy" id="2975649"/>
    <lineage>
        <taxon>Bacteria</taxon>
        <taxon>Bacillati</taxon>
        <taxon>Actinomycetota</taxon>
        <taxon>Actinomycetes</taxon>
        <taxon>Kitasatosporales</taxon>
        <taxon>Streptomycetaceae</taxon>
        <taxon>Streptomyces</taxon>
    </lineage>
</organism>